<dbReference type="NCBIfam" id="TIGR00074">
    <property type="entry name" value="hypC_hupF"/>
    <property type="match status" value="1"/>
</dbReference>
<dbReference type="PANTHER" id="PTHR35177:SF2">
    <property type="entry name" value="HYDROGENASE MATURATION FACTOR HYBG"/>
    <property type="match status" value="1"/>
</dbReference>
<keyword evidence="3" id="KW-1185">Reference proteome</keyword>
<dbReference type="InterPro" id="IPR001109">
    <property type="entry name" value="Hydrogenase_HupF/HypC"/>
</dbReference>
<protein>
    <submittedName>
        <fullName evidence="2">HypC/HybG/HupF family hydrogenase formation chaperone</fullName>
    </submittedName>
</protein>
<dbReference type="InterPro" id="IPR019812">
    <property type="entry name" value="Hydgase_assmbl_chp_CS"/>
</dbReference>
<dbReference type="PRINTS" id="PR00445">
    <property type="entry name" value="HUPFHYPC"/>
</dbReference>
<organism evidence="2 3">
    <name type="scientific">Aestuariivirga litoralis</name>
    <dbReference type="NCBI Taxonomy" id="2650924"/>
    <lineage>
        <taxon>Bacteria</taxon>
        <taxon>Pseudomonadati</taxon>
        <taxon>Pseudomonadota</taxon>
        <taxon>Alphaproteobacteria</taxon>
        <taxon>Hyphomicrobiales</taxon>
        <taxon>Aestuariivirgaceae</taxon>
        <taxon>Aestuariivirga</taxon>
    </lineage>
</organism>
<evidence type="ECO:0000313" key="3">
    <source>
        <dbReference type="Proteomes" id="UP000248795"/>
    </source>
</evidence>
<dbReference type="Pfam" id="PF01455">
    <property type="entry name" value="HupF_HypC"/>
    <property type="match status" value="1"/>
</dbReference>
<dbReference type="GO" id="GO:0005506">
    <property type="term" value="F:iron ion binding"/>
    <property type="evidence" value="ECO:0007669"/>
    <property type="project" value="TreeGrafter"/>
</dbReference>
<evidence type="ECO:0000313" key="2">
    <source>
        <dbReference type="EMBL" id="PZF76455.1"/>
    </source>
</evidence>
<dbReference type="GO" id="GO:1902670">
    <property type="term" value="F:carbon dioxide binding"/>
    <property type="evidence" value="ECO:0007669"/>
    <property type="project" value="TreeGrafter"/>
</dbReference>
<dbReference type="SUPFAM" id="SSF159127">
    <property type="entry name" value="HupF/HypC-like"/>
    <property type="match status" value="1"/>
</dbReference>
<dbReference type="PROSITE" id="PS01097">
    <property type="entry name" value="HUPF_HYPC"/>
    <property type="match status" value="1"/>
</dbReference>
<name>A0A2W2ALN4_9HYPH</name>
<gene>
    <name evidence="2" type="ORF">DK847_11620</name>
</gene>
<evidence type="ECO:0000256" key="1">
    <source>
        <dbReference type="ARBA" id="ARBA00006018"/>
    </source>
</evidence>
<dbReference type="AlphaFoldDB" id="A0A2W2ALN4"/>
<dbReference type="EMBL" id="QKVK01000005">
    <property type="protein sequence ID" value="PZF76455.1"/>
    <property type="molecule type" value="Genomic_DNA"/>
</dbReference>
<proteinExistence type="inferred from homology"/>
<dbReference type="PANTHER" id="PTHR35177">
    <property type="entry name" value="HYDROGENASE MATURATION FACTOR HYBG"/>
    <property type="match status" value="1"/>
</dbReference>
<dbReference type="GO" id="GO:0051604">
    <property type="term" value="P:protein maturation"/>
    <property type="evidence" value="ECO:0007669"/>
    <property type="project" value="TreeGrafter"/>
</dbReference>
<dbReference type="Gene3D" id="2.30.30.140">
    <property type="match status" value="1"/>
</dbReference>
<dbReference type="RefSeq" id="WP_111198691.1">
    <property type="nucleotide sequence ID" value="NZ_QKVK01000005.1"/>
</dbReference>
<accession>A0A2W2ALN4</accession>
<dbReference type="Proteomes" id="UP000248795">
    <property type="component" value="Unassembled WGS sequence"/>
</dbReference>
<sequence>MCIGIPMQVIEAGEFAALCRGSTGTEQVDLALVGPQPAGSWLLVFLGAAREVLTAEDAGLIASALEALSAVARGETNVDHLFPDLTGARP</sequence>
<comment type="caution">
    <text evidence="2">The sequence shown here is derived from an EMBL/GenBank/DDBJ whole genome shotgun (WGS) entry which is preliminary data.</text>
</comment>
<reference evidence="3" key="1">
    <citation type="submission" date="2018-06" db="EMBL/GenBank/DDBJ databases">
        <title>Aestuariibacter litoralis strain KCTC 52945T.</title>
        <authorList>
            <person name="Li X."/>
            <person name="Salam N."/>
            <person name="Li J.-L."/>
            <person name="Chen Y.-M."/>
            <person name="Yang Z.-W."/>
            <person name="Zhang L.-Y."/>
            <person name="Han M.-X."/>
            <person name="Xiao M."/>
            <person name="Li W.-J."/>
        </authorList>
    </citation>
    <scope>NUCLEOTIDE SEQUENCE [LARGE SCALE GENOMIC DNA]</scope>
    <source>
        <strain evidence="3">KCTC 52945</strain>
    </source>
</reference>
<comment type="similarity">
    <text evidence="1">Belongs to the HupF/HypC family.</text>
</comment>